<sequence>MYIMDLKRGYKVLPNNIIDDELGYYVKKIMLL</sequence>
<dbReference type="Proteomes" id="UP001226651">
    <property type="component" value="Chromosome"/>
</dbReference>
<gene>
    <name evidence="1" type="ORF">QQS39_05655</name>
</gene>
<dbReference type="RefSeq" id="WP_285805877.1">
    <property type="nucleotide sequence ID" value="NZ_CP127389.1"/>
</dbReference>
<accession>A0ABY8YCT6</accession>
<keyword evidence="2" id="KW-1185">Reference proteome</keyword>
<name>A0ABY8YCT6_9GAMM</name>
<evidence type="ECO:0000313" key="1">
    <source>
        <dbReference type="EMBL" id="WIV90256.1"/>
    </source>
</evidence>
<evidence type="ECO:0000313" key="2">
    <source>
        <dbReference type="Proteomes" id="UP001226651"/>
    </source>
</evidence>
<proteinExistence type="predicted"/>
<organism evidence="1 2">
    <name type="scientific">Proteus appendicitidis</name>
    <dbReference type="NCBI Taxonomy" id="3034648"/>
    <lineage>
        <taxon>Bacteria</taxon>
        <taxon>Pseudomonadati</taxon>
        <taxon>Pseudomonadota</taxon>
        <taxon>Gammaproteobacteria</taxon>
        <taxon>Enterobacterales</taxon>
        <taxon>Morganellaceae</taxon>
        <taxon>Proteus</taxon>
    </lineage>
</organism>
<dbReference type="EMBL" id="CP127389">
    <property type="protein sequence ID" value="WIV90256.1"/>
    <property type="molecule type" value="Genomic_DNA"/>
</dbReference>
<reference evidence="1 2" key="1">
    <citation type="submission" date="2023-06" db="EMBL/GenBank/DDBJ databases">
        <title>Proteus appendicitidis sp. nov., isolated from the appendiceal pus of an appendicitis patient in Yongzhou, China.</title>
        <authorList>
            <person name="Cai X."/>
        </authorList>
    </citation>
    <scope>NUCLEOTIDE SEQUENCE [LARGE SCALE GENOMIC DNA]</scope>
    <source>
        <strain evidence="1 2">HZ0627</strain>
    </source>
</reference>
<protein>
    <submittedName>
        <fullName evidence="1">Uncharacterized protein</fullName>
    </submittedName>
</protein>